<evidence type="ECO:0000313" key="5">
    <source>
        <dbReference type="Proteomes" id="UP000526033"/>
    </source>
</evidence>
<dbReference type="AlphaFoldDB" id="A0A7X9DKZ2"/>
<dbReference type="InterPro" id="IPR001789">
    <property type="entry name" value="Sig_transdc_resp-reg_receiver"/>
</dbReference>
<dbReference type="PROSITE" id="PS50110">
    <property type="entry name" value="RESPONSE_REGULATORY"/>
    <property type="match status" value="1"/>
</dbReference>
<dbReference type="PANTHER" id="PTHR44591">
    <property type="entry name" value="STRESS RESPONSE REGULATOR PROTEIN 1"/>
    <property type="match status" value="1"/>
</dbReference>
<dbReference type="PANTHER" id="PTHR44591:SF23">
    <property type="entry name" value="CHEY SUBFAMILY"/>
    <property type="match status" value="1"/>
</dbReference>
<evidence type="ECO:0000256" key="1">
    <source>
        <dbReference type="ARBA" id="ARBA00022553"/>
    </source>
</evidence>
<dbReference type="Pfam" id="PF00072">
    <property type="entry name" value="Response_reg"/>
    <property type="match status" value="1"/>
</dbReference>
<comment type="caution">
    <text evidence="4">The sequence shown here is derived from an EMBL/GenBank/DDBJ whole genome shotgun (WGS) entry which is preliminary data.</text>
</comment>
<dbReference type="SMART" id="SM00448">
    <property type="entry name" value="REC"/>
    <property type="match status" value="1"/>
</dbReference>
<organism evidence="4 5">
    <name type="scientific">candidate division WWE3 bacterium</name>
    <dbReference type="NCBI Taxonomy" id="2053526"/>
    <lineage>
        <taxon>Bacteria</taxon>
        <taxon>Katanobacteria</taxon>
    </lineage>
</organism>
<protein>
    <submittedName>
        <fullName evidence="4">Response regulator</fullName>
    </submittedName>
</protein>
<sequence>MSDKLVLIIEDEHDLRFVYTEMLTDAGFKVEGASDGQEGSQKIASLPWNLLLLDIMLPGKDGLKILKDFREHPELKKGPVITLTNLNSEQIVRECMASGADGYLIKSEITPDKIVQEVQSFLNK</sequence>
<dbReference type="SUPFAM" id="SSF52172">
    <property type="entry name" value="CheY-like"/>
    <property type="match status" value="1"/>
</dbReference>
<keyword evidence="1 2" id="KW-0597">Phosphoprotein</keyword>
<dbReference type="EMBL" id="JAAZNL010000050">
    <property type="protein sequence ID" value="NMB70336.1"/>
    <property type="molecule type" value="Genomic_DNA"/>
</dbReference>
<proteinExistence type="predicted"/>
<dbReference type="CDD" id="cd17574">
    <property type="entry name" value="REC_OmpR"/>
    <property type="match status" value="1"/>
</dbReference>
<accession>A0A7X9DKZ2</accession>
<gene>
    <name evidence="4" type="ORF">GYA27_04010</name>
</gene>
<dbReference type="InterPro" id="IPR050595">
    <property type="entry name" value="Bact_response_regulator"/>
</dbReference>
<evidence type="ECO:0000259" key="3">
    <source>
        <dbReference type="PROSITE" id="PS50110"/>
    </source>
</evidence>
<name>A0A7X9DKZ2_UNCKA</name>
<dbReference type="Gene3D" id="3.40.50.2300">
    <property type="match status" value="1"/>
</dbReference>
<evidence type="ECO:0000313" key="4">
    <source>
        <dbReference type="EMBL" id="NMB70336.1"/>
    </source>
</evidence>
<feature type="modified residue" description="4-aspartylphosphate" evidence="2">
    <location>
        <position position="54"/>
    </location>
</feature>
<dbReference type="GO" id="GO:0000160">
    <property type="term" value="P:phosphorelay signal transduction system"/>
    <property type="evidence" value="ECO:0007669"/>
    <property type="project" value="InterPro"/>
</dbReference>
<feature type="domain" description="Response regulatory" evidence="3">
    <location>
        <begin position="5"/>
        <end position="121"/>
    </location>
</feature>
<reference evidence="4 5" key="1">
    <citation type="journal article" date="2020" name="Biotechnol. Biofuels">
        <title>New insights from the biogas microbiome by comprehensive genome-resolved metagenomics of nearly 1600 species originating from multiple anaerobic digesters.</title>
        <authorList>
            <person name="Campanaro S."/>
            <person name="Treu L."/>
            <person name="Rodriguez-R L.M."/>
            <person name="Kovalovszki A."/>
            <person name="Ziels R.M."/>
            <person name="Maus I."/>
            <person name="Zhu X."/>
            <person name="Kougias P.G."/>
            <person name="Basile A."/>
            <person name="Luo G."/>
            <person name="Schluter A."/>
            <person name="Konstantinidis K.T."/>
            <person name="Angelidaki I."/>
        </authorList>
    </citation>
    <scope>NUCLEOTIDE SEQUENCE [LARGE SCALE GENOMIC DNA]</scope>
    <source>
        <strain evidence="4">AS27yjCOA_165</strain>
    </source>
</reference>
<dbReference type="InterPro" id="IPR011006">
    <property type="entry name" value="CheY-like_superfamily"/>
</dbReference>
<dbReference type="Proteomes" id="UP000526033">
    <property type="component" value="Unassembled WGS sequence"/>
</dbReference>
<evidence type="ECO:0000256" key="2">
    <source>
        <dbReference type="PROSITE-ProRule" id="PRU00169"/>
    </source>
</evidence>